<protein>
    <submittedName>
        <fullName evidence="1">Uncharacterized protein</fullName>
    </submittedName>
</protein>
<reference evidence="1 2" key="1">
    <citation type="submission" date="2012-09" db="EMBL/GenBank/DDBJ databases">
        <title>Celeribacter baekdonensis B30 Genome Sequencing.</title>
        <authorList>
            <person name="Wang W."/>
        </authorList>
    </citation>
    <scope>NUCLEOTIDE SEQUENCE [LARGE SCALE GENOMIC DNA]</scope>
    <source>
        <strain evidence="1 2">B30</strain>
    </source>
</reference>
<accession>K2JCW3</accession>
<organism evidence="1 2">
    <name type="scientific">Celeribacter baekdonensis B30</name>
    <dbReference type="NCBI Taxonomy" id="1208323"/>
    <lineage>
        <taxon>Bacteria</taxon>
        <taxon>Pseudomonadati</taxon>
        <taxon>Pseudomonadota</taxon>
        <taxon>Alphaproteobacteria</taxon>
        <taxon>Rhodobacterales</taxon>
        <taxon>Roseobacteraceae</taxon>
        <taxon>Celeribacter</taxon>
    </lineage>
</organism>
<dbReference type="PATRIC" id="fig|1208323.3.peg.1308"/>
<evidence type="ECO:0000313" key="1">
    <source>
        <dbReference type="EMBL" id="EKE72577.1"/>
    </source>
</evidence>
<keyword evidence="2" id="KW-1185">Reference proteome</keyword>
<gene>
    <name evidence="1" type="ORF">B30_06336</name>
</gene>
<dbReference type="AlphaFoldDB" id="K2JCW3"/>
<name>K2JCW3_9RHOB</name>
<comment type="caution">
    <text evidence="1">The sequence shown here is derived from an EMBL/GenBank/DDBJ whole genome shotgun (WGS) entry which is preliminary data.</text>
</comment>
<dbReference type="STRING" id="1208323.B30_06336"/>
<evidence type="ECO:0000313" key="2">
    <source>
        <dbReference type="Proteomes" id="UP000006762"/>
    </source>
</evidence>
<proteinExistence type="predicted"/>
<sequence>MLHSVETALAEVYENAPIVSQIVRFLEAAGTGLNELGAGFRGNGRLLLLPLSWPKRHRRSWAAV</sequence>
<dbReference type="Proteomes" id="UP000006762">
    <property type="component" value="Unassembled WGS sequence"/>
</dbReference>
<dbReference type="EMBL" id="AMRK01000003">
    <property type="protein sequence ID" value="EKE72577.1"/>
    <property type="molecule type" value="Genomic_DNA"/>
</dbReference>